<proteinExistence type="predicted"/>
<evidence type="ECO:0000256" key="3">
    <source>
        <dbReference type="SAM" id="SignalP"/>
    </source>
</evidence>
<feature type="signal peptide" evidence="3">
    <location>
        <begin position="1"/>
        <end position="22"/>
    </location>
</feature>
<dbReference type="Gene3D" id="3.40.50.300">
    <property type="entry name" value="P-loop containing nucleotide triphosphate hydrolases"/>
    <property type="match status" value="1"/>
</dbReference>
<dbReference type="EMBL" id="BNJK01000001">
    <property type="protein sequence ID" value="GHO93533.1"/>
    <property type="molecule type" value="Genomic_DNA"/>
</dbReference>
<feature type="coiled-coil region" evidence="1">
    <location>
        <begin position="406"/>
        <end position="480"/>
    </location>
</feature>
<dbReference type="AlphaFoldDB" id="A0A8J3N2J2"/>
<dbReference type="SUPFAM" id="SSF52540">
    <property type="entry name" value="P-loop containing nucleoside triphosphate hydrolases"/>
    <property type="match status" value="1"/>
</dbReference>
<dbReference type="Pfam" id="PF13086">
    <property type="entry name" value="AAA_11"/>
    <property type="match status" value="1"/>
</dbReference>
<feature type="region of interest" description="Disordered" evidence="2">
    <location>
        <begin position="695"/>
        <end position="759"/>
    </location>
</feature>
<comment type="caution">
    <text evidence="5">The sequence shown here is derived from an EMBL/GenBank/DDBJ whole genome shotgun (WGS) entry which is preliminary data.</text>
</comment>
<keyword evidence="6" id="KW-1185">Reference proteome</keyword>
<protein>
    <recommendedName>
        <fullName evidence="4">DNA2/NAM7 helicase helicase domain-containing protein</fullName>
    </recommendedName>
</protein>
<sequence length="759" mass="85322">MNKRTVTIGPVFLVISASVAQALQASQKDYPHLPDSTQLEVDMNLLNDQSGVPAVVADNEQNPHKLFLYTPSYSLELDEIEETKNGYRIKQIEPVNVQMYDRLAQGSLSLSATRWHLCTQEKEIPSGQSSHWQVIEKEWQLLQEQIEQLRELARRDAAPVLAHSLLPSQHERYLDLAASLLELTHSLKNETNEVLLSAQQAAVALLREGKAANPYLLTVLVDHSYQPYEEATIPLVAGELSSEQEEILQKGLSVPDLLLIHTAPAAEHIKAIAELIHACSAKKQHVLLATSTEQRLEDVLGRLPDELLSLRLDQQEDELSTNSTGARPVKAWARQMRRQILEKTEAALPPLSRLVVSKKTIDQWIERLQRHMATLSDEATKQQVSLLRQRMSTIEQFISTPFMPTLLELAAAVQQLEENLAQQKNRLETFNERQKPALGRLFHGVDQLAQGWLKRQQGVVDSLQAEYEAKKRMYQQAQETMLQIVRDDLEYVWCQQRIQEIEAEYATALAEATKAATILQDTVRELVPVQPPLEPFSELTLQHYLNWYTVTRALLEQRHDLLQEWRSQLSKYAEIVYPELLRYADVVGGTYSDIVAAKELTKITYDLVIVEDAGGMVLPDLLPLLVKARRAVLVGNPDQVTPFDKEAVQAVLQTCSDAEQTPEITIQLTSSVFAQLWSSPIDAAHTVCPAAPVQEGAEPVEKAEENSAPEEVRVNTSPLPAEEGKEELPPDQPEEQAVAPDEQSESARIESARIEEEVI</sequence>
<accession>A0A8J3N2J2</accession>
<dbReference type="RefSeq" id="WP_220204313.1">
    <property type="nucleotide sequence ID" value="NZ_BNJK01000001.1"/>
</dbReference>
<name>A0A8J3N2J2_9CHLR</name>
<keyword evidence="3" id="KW-0732">Signal</keyword>
<dbReference type="Proteomes" id="UP000597444">
    <property type="component" value="Unassembled WGS sequence"/>
</dbReference>
<feature type="chain" id="PRO_5035262503" description="DNA2/NAM7 helicase helicase domain-containing protein" evidence="3">
    <location>
        <begin position="23"/>
        <end position="759"/>
    </location>
</feature>
<keyword evidence="1" id="KW-0175">Coiled coil</keyword>
<reference evidence="5" key="1">
    <citation type="submission" date="2020-10" db="EMBL/GenBank/DDBJ databases">
        <title>Taxonomic study of unclassified bacteria belonging to the class Ktedonobacteria.</title>
        <authorList>
            <person name="Yabe S."/>
            <person name="Wang C.M."/>
            <person name="Zheng Y."/>
            <person name="Sakai Y."/>
            <person name="Cavaletti L."/>
            <person name="Monciardini P."/>
            <person name="Donadio S."/>
        </authorList>
    </citation>
    <scope>NUCLEOTIDE SEQUENCE</scope>
    <source>
        <strain evidence="5">ID150040</strain>
    </source>
</reference>
<evidence type="ECO:0000259" key="4">
    <source>
        <dbReference type="Pfam" id="PF13086"/>
    </source>
</evidence>
<feature type="compositionally biased region" description="Basic and acidic residues" evidence="2">
    <location>
        <begin position="699"/>
        <end position="713"/>
    </location>
</feature>
<evidence type="ECO:0000256" key="2">
    <source>
        <dbReference type="SAM" id="MobiDB-lite"/>
    </source>
</evidence>
<feature type="compositionally biased region" description="Basic and acidic residues" evidence="2">
    <location>
        <begin position="745"/>
        <end position="759"/>
    </location>
</feature>
<evidence type="ECO:0000256" key="1">
    <source>
        <dbReference type="SAM" id="Coils"/>
    </source>
</evidence>
<dbReference type="InterPro" id="IPR027417">
    <property type="entry name" value="P-loop_NTPase"/>
</dbReference>
<feature type="domain" description="DNA2/NAM7 helicase helicase" evidence="4">
    <location>
        <begin position="240"/>
        <end position="642"/>
    </location>
</feature>
<organism evidence="5 6">
    <name type="scientific">Reticulibacter mediterranei</name>
    <dbReference type="NCBI Taxonomy" id="2778369"/>
    <lineage>
        <taxon>Bacteria</taxon>
        <taxon>Bacillati</taxon>
        <taxon>Chloroflexota</taxon>
        <taxon>Ktedonobacteria</taxon>
        <taxon>Ktedonobacterales</taxon>
        <taxon>Reticulibacteraceae</taxon>
        <taxon>Reticulibacter</taxon>
    </lineage>
</organism>
<dbReference type="GO" id="GO:0004386">
    <property type="term" value="F:helicase activity"/>
    <property type="evidence" value="ECO:0007669"/>
    <property type="project" value="InterPro"/>
</dbReference>
<evidence type="ECO:0000313" key="6">
    <source>
        <dbReference type="Proteomes" id="UP000597444"/>
    </source>
</evidence>
<evidence type="ECO:0000313" key="5">
    <source>
        <dbReference type="EMBL" id="GHO93533.1"/>
    </source>
</evidence>
<gene>
    <name evidence="5" type="ORF">KSF_035810</name>
</gene>
<dbReference type="InterPro" id="IPR041677">
    <property type="entry name" value="DNA2/NAM7_AAA_11"/>
</dbReference>